<comment type="similarity">
    <text evidence="1 9">Belongs to the thiolase-like superfamily. FabH family.</text>
</comment>
<feature type="active site" evidence="9">
    <location>
        <position position="270"/>
    </location>
</feature>
<keyword evidence="2 9" id="KW-0963">Cytoplasm</keyword>
<dbReference type="InterPro" id="IPR013747">
    <property type="entry name" value="ACP_syn_III_C"/>
</dbReference>
<feature type="active site" evidence="9">
    <location>
        <position position="240"/>
    </location>
</feature>
<dbReference type="Pfam" id="PF08541">
    <property type="entry name" value="ACP_syn_III_C"/>
    <property type="match status" value="1"/>
</dbReference>
<keyword evidence="5 9" id="KW-0276">Fatty acid metabolism</keyword>
<evidence type="ECO:0000256" key="4">
    <source>
        <dbReference type="ARBA" id="ARBA00022679"/>
    </source>
</evidence>
<dbReference type="RefSeq" id="WP_282839423.1">
    <property type="nucleotide sequence ID" value="NZ_JASCXW010000015.1"/>
</dbReference>
<dbReference type="InterPro" id="IPR004655">
    <property type="entry name" value="FabH"/>
</dbReference>
<comment type="domain">
    <text evidence="9">The last Arg residue of the ACP-binding site is essential for the weak association between ACP/AcpP and FabH.</text>
</comment>
<feature type="region of interest" description="ACP-binding" evidence="9">
    <location>
        <begin position="241"/>
        <end position="245"/>
    </location>
</feature>
<evidence type="ECO:0000256" key="7">
    <source>
        <dbReference type="ARBA" id="ARBA00023160"/>
    </source>
</evidence>
<keyword evidence="9" id="KW-0511">Multifunctional enzyme</keyword>
<keyword evidence="13" id="KW-1185">Reference proteome</keyword>
<comment type="caution">
    <text evidence="12">The sequence shown here is derived from an EMBL/GenBank/DDBJ whole genome shotgun (WGS) entry which is preliminary data.</text>
</comment>
<dbReference type="InterPro" id="IPR016039">
    <property type="entry name" value="Thiolase-like"/>
</dbReference>
<comment type="pathway">
    <text evidence="9">Lipid metabolism; fatty acid biosynthesis.</text>
</comment>
<dbReference type="CDD" id="cd00830">
    <property type="entry name" value="KAS_III"/>
    <property type="match status" value="1"/>
</dbReference>
<evidence type="ECO:0000256" key="2">
    <source>
        <dbReference type="ARBA" id="ARBA00022490"/>
    </source>
</evidence>
<dbReference type="GO" id="GO:0006633">
    <property type="term" value="P:fatty acid biosynthetic process"/>
    <property type="evidence" value="ECO:0007669"/>
    <property type="project" value="UniProtKB-UniRule"/>
</dbReference>
<dbReference type="GO" id="GO:0005737">
    <property type="term" value="C:cytoplasm"/>
    <property type="evidence" value="ECO:0007669"/>
    <property type="project" value="UniProtKB-SubCell"/>
</dbReference>
<feature type="domain" description="Beta-ketoacyl-[acyl-carrier-protein] synthase III C-terminal" evidence="10">
    <location>
        <begin position="224"/>
        <end position="311"/>
    </location>
</feature>
<name>A0AAW6UA77_9MOLU</name>
<dbReference type="Pfam" id="PF08545">
    <property type="entry name" value="ACP_syn_III"/>
    <property type="match status" value="1"/>
</dbReference>
<dbReference type="GO" id="GO:0044550">
    <property type="term" value="P:secondary metabolite biosynthetic process"/>
    <property type="evidence" value="ECO:0007669"/>
    <property type="project" value="TreeGrafter"/>
</dbReference>
<evidence type="ECO:0000256" key="1">
    <source>
        <dbReference type="ARBA" id="ARBA00008642"/>
    </source>
</evidence>
<comment type="catalytic activity">
    <reaction evidence="9">
        <text>malonyl-[ACP] + acetyl-CoA + H(+) = 3-oxobutanoyl-[ACP] + CO2 + CoA</text>
        <dbReference type="Rhea" id="RHEA:12080"/>
        <dbReference type="Rhea" id="RHEA-COMP:9623"/>
        <dbReference type="Rhea" id="RHEA-COMP:9625"/>
        <dbReference type="ChEBI" id="CHEBI:15378"/>
        <dbReference type="ChEBI" id="CHEBI:16526"/>
        <dbReference type="ChEBI" id="CHEBI:57287"/>
        <dbReference type="ChEBI" id="CHEBI:57288"/>
        <dbReference type="ChEBI" id="CHEBI:78449"/>
        <dbReference type="ChEBI" id="CHEBI:78450"/>
        <dbReference type="EC" id="2.3.1.180"/>
    </reaction>
</comment>
<organism evidence="12 13">
    <name type="scientific">Peloplasma aerotolerans</name>
    <dbReference type="NCBI Taxonomy" id="3044389"/>
    <lineage>
        <taxon>Bacteria</taxon>
        <taxon>Bacillati</taxon>
        <taxon>Mycoplasmatota</taxon>
        <taxon>Mollicutes</taxon>
        <taxon>Acholeplasmatales</taxon>
        <taxon>Acholeplasmataceae</taxon>
        <taxon>Peloplasma</taxon>
    </lineage>
</organism>
<evidence type="ECO:0000256" key="3">
    <source>
        <dbReference type="ARBA" id="ARBA00022516"/>
    </source>
</evidence>
<comment type="function">
    <text evidence="9">Catalyzes the condensation reaction of fatty acid synthesis by the addition to an acyl acceptor of two carbons from malonyl-ACP. Catalyzes the first condensation reaction which initiates fatty acid synthesis and may therefore play a role in governing the total rate of fatty acid production. Possesses both acetoacetyl-ACP synthase and acetyl transacylase activities. Its substrate specificity determines the biosynthesis of branched-chain and/or straight-chain of fatty acids.</text>
</comment>
<dbReference type="AlphaFoldDB" id="A0AAW6UA77"/>
<reference evidence="12" key="1">
    <citation type="submission" date="2023-05" db="EMBL/GenBank/DDBJ databases">
        <title>Mariniplasma microaerophilum sp. nov., a novel anaerobic mollicute isolated from terrestrial mud volcano, Taman Peninsula, Russia.</title>
        <authorList>
            <person name="Khomyakova M.A."/>
            <person name="Merkel A.Y."/>
            <person name="Slobodkin A.I."/>
        </authorList>
    </citation>
    <scope>NUCLEOTIDE SEQUENCE</scope>
    <source>
        <strain evidence="12">M4Ah</strain>
    </source>
</reference>
<dbReference type="InterPro" id="IPR013751">
    <property type="entry name" value="ACP_syn_III_N"/>
</dbReference>
<dbReference type="EC" id="2.3.1.180" evidence="9"/>
<accession>A0AAW6UA77</accession>
<comment type="subcellular location">
    <subcellularLocation>
        <location evidence="9">Cytoplasm</location>
    </subcellularLocation>
</comment>
<keyword evidence="3 9" id="KW-0444">Lipid biosynthesis</keyword>
<keyword evidence="6 9" id="KW-0443">Lipid metabolism</keyword>
<evidence type="ECO:0000256" key="6">
    <source>
        <dbReference type="ARBA" id="ARBA00023098"/>
    </source>
</evidence>
<evidence type="ECO:0000259" key="11">
    <source>
        <dbReference type="Pfam" id="PF08545"/>
    </source>
</evidence>
<dbReference type="GO" id="GO:0033818">
    <property type="term" value="F:beta-ketoacyl-acyl-carrier-protein synthase III activity"/>
    <property type="evidence" value="ECO:0007669"/>
    <property type="project" value="UniProtKB-UniRule"/>
</dbReference>
<dbReference type="SUPFAM" id="SSF53901">
    <property type="entry name" value="Thiolase-like"/>
    <property type="match status" value="1"/>
</dbReference>
<dbReference type="GO" id="GO:0004315">
    <property type="term" value="F:3-oxoacyl-[acyl-carrier-protein] synthase activity"/>
    <property type="evidence" value="ECO:0007669"/>
    <property type="project" value="InterPro"/>
</dbReference>
<dbReference type="HAMAP" id="MF_01815">
    <property type="entry name" value="FabH"/>
    <property type="match status" value="1"/>
</dbReference>
<evidence type="ECO:0000259" key="10">
    <source>
        <dbReference type="Pfam" id="PF08541"/>
    </source>
</evidence>
<dbReference type="EMBL" id="JASCXW010000015">
    <property type="protein sequence ID" value="MDI6452996.1"/>
    <property type="molecule type" value="Genomic_DNA"/>
</dbReference>
<dbReference type="NCBIfam" id="NF006829">
    <property type="entry name" value="PRK09352.1"/>
    <property type="match status" value="1"/>
</dbReference>
<comment type="subunit">
    <text evidence="9">Homodimer.</text>
</comment>
<dbReference type="PANTHER" id="PTHR34069:SF2">
    <property type="entry name" value="BETA-KETOACYL-[ACYL-CARRIER-PROTEIN] SYNTHASE III"/>
    <property type="match status" value="1"/>
</dbReference>
<sequence>MKANQPMVKVISSGKYAPSTLITNEDLERLVDTSDEWIVTRTGIKTRHRAVDETTSDMAYKAAMEAINRVNYDKDKIDLIIMATITGDQMTPATANFVQAKLGLNHEVMSFDINAACTGFVYALETAASLLQTGRFRAALVIGGEQLTKIVDYTDRNTCVLFGDGAGAMILEPSTHERNQAFFFNAARGDTNNTLTVVNHIKMDGKRVYLFAIDAMEQAIRKVLESSGLAIEDIDVIIPHQANERIIQSVSKSMGIPMDKFMLNLSEYGNTSAASIPITIAEYYDQNEVKNKKILLVAFGGGFTWGSAILQL</sequence>
<keyword evidence="7 9" id="KW-0275">Fatty acid biosynthesis</keyword>
<dbReference type="NCBIfam" id="TIGR00747">
    <property type="entry name" value="fabH"/>
    <property type="match status" value="1"/>
</dbReference>
<evidence type="ECO:0000313" key="12">
    <source>
        <dbReference type="EMBL" id="MDI6452996.1"/>
    </source>
</evidence>
<evidence type="ECO:0000256" key="9">
    <source>
        <dbReference type="HAMAP-Rule" id="MF_01815"/>
    </source>
</evidence>
<evidence type="ECO:0000256" key="8">
    <source>
        <dbReference type="ARBA" id="ARBA00023315"/>
    </source>
</evidence>
<keyword evidence="8 9" id="KW-0012">Acyltransferase</keyword>
<dbReference type="Gene3D" id="3.40.47.10">
    <property type="match status" value="1"/>
</dbReference>
<evidence type="ECO:0000256" key="5">
    <source>
        <dbReference type="ARBA" id="ARBA00022832"/>
    </source>
</evidence>
<evidence type="ECO:0000313" key="13">
    <source>
        <dbReference type="Proteomes" id="UP001431532"/>
    </source>
</evidence>
<feature type="domain" description="Beta-ketoacyl-[acyl-carrier-protein] synthase III N-terminal" evidence="11">
    <location>
        <begin position="111"/>
        <end position="180"/>
    </location>
</feature>
<dbReference type="Proteomes" id="UP001431532">
    <property type="component" value="Unassembled WGS sequence"/>
</dbReference>
<keyword evidence="4 9" id="KW-0808">Transferase</keyword>
<dbReference type="PANTHER" id="PTHR34069">
    <property type="entry name" value="3-OXOACYL-[ACYL-CARRIER-PROTEIN] SYNTHASE 3"/>
    <property type="match status" value="1"/>
</dbReference>
<protein>
    <recommendedName>
        <fullName evidence="9">Beta-ketoacyl-[acyl-carrier-protein] synthase III</fullName>
        <shortName evidence="9">Beta-ketoacyl-ACP synthase III</shortName>
        <shortName evidence="9">KAS III</shortName>
        <ecNumber evidence="9">2.3.1.180</ecNumber>
    </recommendedName>
    <alternativeName>
        <fullName evidence="9">3-oxoacyl-[acyl-carrier-protein] synthase 3</fullName>
    </alternativeName>
    <alternativeName>
        <fullName evidence="9">3-oxoacyl-[acyl-carrier-protein] synthase III</fullName>
    </alternativeName>
</protein>
<proteinExistence type="inferred from homology"/>
<feature type="active site" evidence="9">
    <location>
        <position position="117"/>
    </location>
</feature>
<gene>
    <name evidence="9" type="primary">fabH</name>
    <name evidence="12" type="ORF">QJ521_05435</name>
</gene>